<feature type="region of interest" description="Disordered" evidence="10">
    <location>
        <begin position="191"/>
        <end position="239"/>
    </location>
</feature>
<dbReference type="OrthoDB" id="9800507at2"/>
<keyword evidence="7" id="KW-0963">Cytoplasm</keyword>
<evidence type="ECO:0000256" key="6">
    <source>
        <dbReference type="ARBA" id="ARBA00050038"/>
    </source>
</evidence>
<evidence type="ECO:0000256" key="5">
    <source>
        <dbReference type="ARBA" id="ARBA00038063"/>
    </source>
</evidence>
<dbReference type="PANTHER" id="PTHR17224">
    <property type="entry name" value="PEPTIDYL-TRNA HYDROLASE"/>
    <property type="match status" value="1"/>
</dbReference>
<protein>
    <recommendedName>
        <fullName evidence="6 7">Peptidyl-tRNA hydrolase</fullName>
        <shortName evidence="7">Pth</shortName>
        <ecNumber evidence="1 7">3.1.1.29</ecNumber>
    </recommendedName>
</protein>
<dbReference type="GO" id="GO:0005737">
    <property type="term" value="C:cytoplasm"/>
    <property type="evidence" value="ECO:0007669"/>
    <property type="project" value="UniProtKB-SubCell"/>
</dbReference>
<reference evidence="12" key="1">
    <citation type="journal article" date="2009" name="Appl. Environ. Microbiol.">
        <title>Complete genome sequence of the chemolithoautotrophic marine magnetotactic coccus strain MC-1.</title>
        <authorList>
            <person name="Schubbe S."/>
            <person name="Williams T.J."/>
            <person name="Xie G."/>
            <person name="Kiss H.E."/>
            <person name="Brettin T.S."/>
            <person name="Martinez D."/>
            <person name="Ross C.A."/>
            <person name="Schuler D."/>
            <person name="Cox B.L."/>
            <person name="Nealson K.H."/>
            <person name="Bazylinski D.A."/>
        </authorList>
    </citation>
    <scope>NUCLEOTIDE SEQUENCE [LARGE SCALE GENOMIC DNA]</scope>
    <source>
        <strain evidence="12">ATCC BAA-1437 / JCM 17883 / MC-1</strain>
    </source>
</reference>
<organism evidence="11 12">
    <name type="scientific">Magnetococcus marinus (strain ATCC BAA-1437 / JCM 17883 / MC-1)</name>
    <dbReference type="NCBI Taxonomy" id="156889"/>
    <lineage>
        <taxon>Bacteria</taxon>
        <taxon>Pseudomonadati</taxon>
        <taxon>Pseudomonadota</taxon>
        <taxon>Magnetococcia</taxon>
        <taxon>Magnetococcales</taxon>
        <taxon>Magnetococcaceae</taxon>
        <taxon>Magnetococcus</taxon>
    </lineage>
</organism>
<feature type="binding site" evidence="7">
    <location>
        <position position="67"/>
    </location>
    <ligand>
        <name>tRNA</name>
        <dbReference type="ChEBI" id="CHEBI:17843"/>
    </ligand>
</feature>
<evidence type="ECO:0000256" key="9">
    <source>
        <dbReference type="RuleBase" id="RU004320"/>
    </source>
</evidence>
<dbReference type="Gene3D" id="3.40.50.1470">
    <property type="entry name" value="Peptidyl-tRNA hydrolase"/>
    <property type="match status" value="1"/>
</dbReference>
<feature type="binding site" evidence="7">
    <location>
        <position position="65"/>
    </location>
    <ligand>
        <name>tRNA</name>
        <dbReference type="ChEBI" id="CHEBI:17843"/>
    </ligand>
</feature>
<dbReference type="RefSeq" id="WP_011712501.1">
    <property type="nucleotide sequence ID" value="NC_008576.1"/>
</dbReference>
<dbReference type="EMBL" id="CP000471">
    <property type="protein sequence ID" value="ABK43341.1"/>
    <property type="molecule type" value="Genomic_DNA"/>
</dbReference>
<feature type="compositionally biased region" description="Low complexity" evidence="10">
    <location>
        <begin position="201"/>
        <end position="216"/>
    </location>
</feature>
<dbReference type="GO" id="GO:0006515">
    <property type="term" value="P:protein quality control for misfolded or incompletely synthesized proteins"/>
    <property type="evidence" value="ECO:0007669"/>
    <property type="project" value="UniProtKB-UniRule"/>
</dbReference>
<dbReference type="Pfam" id="PF01195">
    <property type="entry name" value="Pept_tRNA_hydro"/>
    <property type="match status" value="1"/>
</dbReference>
<dbReference type="InterPro" id="IPR036416">
    <property type="entry name" value="Pept_tRNA_hydro_sf"/>
</dbReference>
<evidence type="ECO:0000256" key="1">
    <source>
        <dbReference type="ARBA" id="ARBA00013260"/>
    </source>
</evidence>
<name>A0L5U8_MAGMM</name>
<dbReference type="CDD" id="cd00462">
    <property type="entry name" value="PTH"/>
    <property type="match status" value="1"/>
</dbReference>
<comment type="subcellular location">
    <subcellularLocation>
        <location evidence="7">Cytoplasm</location>
    </subcellularLocation>
</comment>
<evidence type="ECO:0000313" key="12">
    <source>
        <dbReference type="Proteomes" id="UP000002586"/>
    </source>
</evidence>
<evidence type="ECO:0000256" key="4">
    <source>
        <dbReference type="ARBA" id="ARBA00022884"/>
    </source>
</evidence>
<keyword evidence="3 7" id="KW-0378">Hydrolase</keyword>
<evidence type="ECO:0000256" key="3">
    <source>
        <dbReference type="ARBA" id="ARBA00022801"/>
    </source>
</evidence>
<dbReference type="eggNOG" id="COG0193">
    <property type="taxonomic scope" value="Bacteria"/>
</dbReference>
<dbReference type="PANTHER" id="PTHR17224:SF1">
    <property type="entry name" value="PEPTIDYL-TRNA HYDROLASE"/>
    <property type="match status" value="1"/>
</dbReference>
<keyword evidence="12" id="KW-1185">Reference proteome</keyword>
<feature type="binding site" evidence="7">
    <location>
        <position position="15"/>
    </location>
    <ligand>
        <name>tRNA</name>
        <dbReference type="ChEBI" id="CHEBI:17843"/>
    </ligand>
</feature>
<feature type="site" description="Discriminates between blocked and unblocked aminoacyl-tRNA" evidence="7">
    <location>
        <position position="10"/>
    </location>
</feature>
<dbReference type="InterPro" id="IPR001328">
    <property type="entry name" value="Pept_tRNA_hydro"/>
</dbReference>
<reference evidence="11 12" key="2">
    <citation type="journal article" date="2012" name="Int. J. Syst. Evol. Microbiol.">
        <title>Magnetococcus marinus gen. nov., sp. nov., a marine, magnetotactic bacterium that represents a novel lineage (Magnetococcaceae fam. nov.; Magnetococcales ord. nov.) at the base of the Alphaproteobacteria.</title>
        <authorList>
            <person name="Bazylinski D.A."/>
            <person name="Williams T.J."/>
            <person name="Lefevre C.T."/>
            <person name="Berg R.J."/>
            <person name="Zhang C.L."/>
            <person name="Bowser S.S."/>
            <person name="Dean A.J."/>
            <person name="Beveridge T.J."/>
        </authorList>
    </citation>
    <scope>NUCLEOTIDE SEQUENCE [LARGE SCALE GENOMIC DNA]</scope>
    <source>
        <strain evidence="12">ATCC BAA-1437 / JCM 17883 / MC-1</strain>
    </source>
</reference>
<comment type="subunit">
    <text evidence="7">Monomer.</text>
</comment>
<evidence type="ECO:0000256" key="2">
    <source>
        <dbReference type="ARBA" id="ARBA00022555"/>
    </source>
</evidence>
<dbReference type="GO" id="GO:0072344">
    <property type="term" value="P:rescue of stalled ribosome"/>
    <property type="evidence" value="ECO:0007669"/>
    <property type="project" value="UniProtKB-UniRule"/>
</dbReference>
<dbReference type="Proteomes" id="UP000002586">
    <property type="component" value="Chromosome"/>
</dbReference>
<dbReference type="STRING" id="156889.Mmc1_0822"/>
<dbReference type="FunFam" id="3.40.50.1470:FF:000001">
    <property type="entry name" value="Peptidyl-tRNA hydrolase"/>
    <property type="match status" value="1"/>
</dbReference>
<dbReference type="GO" id="GO:0004045">
    <property type="term" value="F:peptidyl-tRNA hydrolase activity"/>
    <property type="evidence" value="ECO:0007669"/>
    <property type="project" value="UniProtKB-UniRule"/>
</dbReference>
<feature type="active site" description="Proton acceptor" evidence="7">
    <location>
        <position position="20"/>
    </location>
</feature>
<dbReference type="SUPFAM" id="SSF53178">
    <property type="entry name" value="Peptidyl-tRNA hydrolase-like"/>
    <property type="match status" value="1"/>
</dbReference>
<dbReference type="HOGENOM" id="CLU_062456_1_0_5"/>
<dbReference type="InterPro" id="IPR018171">
    <property type="entry name" value="Pept_tRNA_hydro_CS"/>
</dbReference>
<accession>A0L5U8</accession>
<keyword evidence="2 7" id="KW-0820">tRNA-binding</keyword>
<dbReference type="PROSITE" id="PS01195">
    <property type="entry name" value="PEPT_TRNA_HYDROL_1"/>
    <property type="match status" value="1"/>
</dbReference>
<dbReference type="AlphaFoldDB" id="A0L5U8"/>
<dbReference type="HAMAP" id="MF_00083">
    <property type="entry name" value="Pept_tRNA_hydro_bact"/>
    <property type="match status" value="1"/>
</dbReference>
<comment type="function">
    <text evidence="7">Catalyzes the release of premature peptidyl moieties from peptidyl-tRNA molecules trapped in stalled 50S ribosomal subunits, and thus maintains levels of free tRNAs and 50S ribosomes.</text>
</comment>
<dbReference type="GO" id="GO:0000049">
    <property type="term" value="F:tRNA binding"/>
    <property type="evidence" value="ECO:0007669"/>
    <property type="project" value="UniProtKB-UniRule"/>
</dbReference>
<dbReference type="KEGG" id="mgm:Mmc1_0822"/>
<evidence type="ECO:0000313" key="11">
    <source>
        <dbReference type="EMBL" id="ABK43341.1"/>
    </source>
</evidence>
<feature type="site" description="Stabilizes the basic form of H active site to accept a proton" evidence="7">
    <location>
        <position position="92"/>
    </location>
</feature>
<sequence length="239" mass="26005">MAVLLVGLGNPGEKYRETRHNLGWDAMDAICYTYGLPAPSSRFKGRFGSGVVQGEKLYWLLPETFMNLSGESVSEAARYYQIEPKNVIVFHDDMDLALGKIKMKVGGGHGGHNGLKSIQQHLGTADFVRVRLGIGRPPAKWDPANYVLSSFTKEERDVVMPVLMALAKAALGALQAGNLVEAMNRLSRAINPVQPVKEKPAQAPRRPARPPETQTQGAANPSNELSAVAQAFARAQRTD</sequence>
<dbReference type="PROSITE" id="PS01196">
    <property type="entry name" value="PEPT_TRNA_HYDROL_2"/>
    <property type="match status" value="1"/>
</dbReference>
<dbReference type="EC" id="3.1.1.29" evidence="1 7"/>
<comment type="catalytic activity">
    <reaction evidence="7 8">
        <text>an N-acyl-L-alpha-aminoacyl-tRNA + H2O = an N-acyl-L-amino acid + a tRNA + H(+)</text>
        <dbReference type="Rhea" id="RHEA:54448"/>
        <dbReference type="Rhea" id="RHEA-COMP:10123"/>
        <dbReference type="Rhea" id="RHEA-COMP:13883"/>
        <dbReference type="ChEBI" id="CHEBI:15377"/>
        <dbReference type="ChEBI" id="CHEBI:15378"/>
        <dbReference type="ChEBI" id="CHEBI:59874"/>
        <dbReference type="ChEBI" id="CHEBI:78442"/>
        <dbReference type="ChEBI" id="CHEBI:138191"/>
        <dbReference type="EC" id="3.1.1.29"/>
    </reaction>
</comment>
<gene>
    <name evidence="7" type="primary">pth</name>
    <name evidence="11" type="ordered locus">Mmc1_0822</name>
</gene>
<evidence type="ECO:0000256" key="8">
    <source>
        <dbReference type="RuleBase" id="RU000673"/>
    </source>
</evidence>
<comment type="similarity">
    <text evidence="5 7 9">Belongs to the PTH family.</text>
</comment>
<proteinExistence type="inferred from homology"/>
<feature type="binding site" evidence="7">
    <location>
        <position position="113"/>
    </location>
    <ligand>
        <name>tRNA</name>
        <dbReference type="ChEBI" id="CHEBI:17843"/>
    </ligand>
</feature>
<comment type="function">
    <text evidence="7">Hydrolyzes ribosome-free peptidyl-tRNAs (with 1 or more amino acids incorporated), which drop off the ribosome during protein synthesis, or as a result of ribosome stalling.</text>
</comment>
<keyword evidence="4 7" id="KW-0694">RNA-binding</keyword>
<evidence type="ECO:0000256" key="10">
    <source>
        <dbReference type="SAM" id="MobiDB-lite"/>
    </source>
</evidence>
<dbReference type="NCBIfam" id="TIGR00447">
    <property type="entry name" value="pth"/>
    <property type="match status" value="1"/>
</dbReference>
<evidence type="ECO:0000256" key="7">
    <source>
        <dbReference type="HAMAP-Rule" id="MF_00083"/>
    </source>
</evidence>